<name>A0ACC6A7N1_9BACI</name>
<proteinExistence type="predicted"/>
<dbReference type="EMBL" id="JAMBOP010000015">
    <property type="protein sequence ID" value="MCM3736771.1"/>
    <property type="molecule type" value="Genomic_DNA"/>
</dbReference>
<gene>
    <name evidence="1" type="ORF">M3215_13315</name>
</gene>
<sequence>MVQIDADKLRKIRVVNKLTQAEMGVICGVTESMINKVERNAYPITDKINEAINREFQLDERALSAVLTEYGRIVERKARLSLVGS</sequence>
<dbReference type="Proteomes" id="UP001202289">
    <property type="component" value="Unassembled WGS sequence"/>
</dbReference>
<reference evidence="1" key="1">
    <citation type="submission" date="2022-05" db="EMBL/GenBank/DDBJ databases">
        <title>Comparative Genomics of Spacecraft Associated Microbes.</title>
        <authorList>
            <person name="Tran M.T."/>
            <person name="Wright A."/>
            <person name="Seuylemezian A."/>
            <person name="Eisen J."/>
            <person name="Coil D."/>
        </authorList>
    </citation>
    <scope>NUCLEOTIDE SEQUENCE</scope>
    <source>
        <strain evidence="1">FAIRING 10M-2.2</strain>
    </source>
</reference>
<evidence type="ECO:0000313" key="1">
    <source>
        <dbReference type="EMBL" id="MCM3736771.1"/>
    </source>
</evidence>
<comment type="caution">
    <text evidence="1">The sequence shown here is derived from an EMBL/GenBank/DDBJ whole genome shotgun (WGS) entry which is preliminary data.</text>
</comment>
<evidence type="ECO:0000313" key="2">
    <source>
        <dbReference type="Proteomes" id="UP001202289"/>
    </source>
</evidence>
<organism evidence="1 2">
    <name type="scientific">Bacillus cytotoxicus</name>
    <dbReference type="NCBI Taxonomy" id="580165"/>
    <lineage>
        <taxon>Bacteria</taxon>
        <taxon>Bacillati</taxon>
        <taxon>Bacillota</taxon>
        <taxon>Bacilli</taxon>
        <taxon>Bacillales</taxon>
        <taxon>Bacillaceae</taxon>
        <taxon>Bacillus</taxon>
        <taxon>Bacillus cereus group</taxon>
    </lineage>
</organism>
<accession>A0ACC6A7N1</accession>
<keyword evidence="2" id="KW-1185">Reference proteome</keyword>
<protein>
    <submittedName>
        <fullName evidence="1">Helix-turn-helix domain-containing protein</fullName>
    </submittedName>
</protein>